<keyword evidence="2 5" id="KW-0812">Transmembrane</keyword>
<keyword evidence="4 5" id="KW-0472">Membrane</keyword>
<feature type="transmembrane region" description="Helical" evidence="5">
    <location>
        <begin position="82"/>
        <end position="103"/>
    </location>
</feature>
<feature type="transmembrane region" description="Helical" evidence="5">
    <location>
        <begin position="143"/>
        <end position="164"/>
    </location>
</feature>
<dbReference type="InterPro" id="IPR036259">
    <property type="entry name" value="MFS_trans_sf"/>
</dbReference>
<dbReference type="Gene3D" id="1.20.1250.20">
    <property type="entry name" value="MFS general substrate transporter like domains"/>
    <property type="match status" value="2"/>
</dbReference>
<dbReference type="PANTHER" id="PTHR23514">
    <property type="entry name" value="BYPASS OF STOP CODON PROTEIN 6"/>
    <property type="match status" value="1"/>
</dbReference>
<evidence type="ECO:0000256" key="5">
    <source>
        <dbReference type="SAM" id="Phobius"/>
    </source>
</evidence>
<dbReference type="RefSeq" id="WP_103395210.1">
    <property type="nucleotide sequence ID" value="NZ_MUJK01000003.1"/>
</dbReference>
<dbReference type="GO" id="GO:0022857">
    <property type="term" value="F:transmembrane transporter activity"/>
    <property type="evidence" value="ECO:0007669"/>
    <property type="project" value="InterPro"/>
</dbReference>
<evidence type="ECO:0000256" key="1">
    <source>
        <dbReference type="ARBA" id="ARBA00004141"/>
    </source>
</evidence>
<dbReference type="SUPFAM" id="SSF103473">
    <property type="entry name" value="MFS general substrate transporter"/>
    <property type="match status" value="1"/>
</dbReference>
<evidence type="ECO:0000256" key="3">
    <source>
        <dbReference type="ARBA" id="ARBA00022989"/>
    </source>
</evidence>
<sequence>MLSSVTINQSASEKTAQFSTRLAFFISGFCMASWAPLVPLVKARTGIDEGVLGLLLLCLGGGSITAMSISGYLVGRYGCRRVIVVAALLMCLSLPLLACLSSIPTLVIAIIAFGVGMGAIGCAMNIQAVIVNDASQRPIMSSFHGLFSLGGILGAVGMTAMLGVGLSPVGASLCVVAVTLVSIINAAPHLLPFGGGGGAPVFVLPKGKVLILGVMCFIVFMAEGAMLDWSGVFLVSLRGMDAAYGGLGYAAFAATMTIARLTGDSVISRFGAIRVLAVGSVCASLGIAFSLCSSSWPLALLGYALVGAGCANIVPVLFTAVARQTDMPQASAVPAMTTLGYAGVLMGPAFIGFVAHASSLVVALAVVAGALLIVAVCSRSIRI</sequence>
<feature type="transmembrane region" description="Helical" evidence="5">
    <location>
        <begin position="275"/>
        <end position="296"/>
    </location>
</feature>
<dbReference type="CDD" id="cd17393">
    <property type="entry name" value="MFS_MosC_like"/>
    <property type="match status" value="1"/>
</dbReference>
<dbReference type="Proteomes" id="UP000237440">
    <property type="component" value="Unassembled WGS sequence"/>
</dbReference>
<dbReference type="InterPro" id="IPR011701">
    <property type="entry name" value="MFS"/>
</dbReference>
<protein>
    <submittedName>
        <fullName evidence="6">MFS transporter</fullName>
    </submittedName>
</protein>
<dbReference type="GO" id="GO:0016020">
    <property type="term" value="C:membrane"/>
    <property type="evidence" value="ECO:0007669"/>
    <property type="project" value="UniProtKB-SubCell"/>
</dbReference>
<dbReference type="AlphaFoldDB" id="A0A2S3VS03"/>
<evidence type="ECO:0000256" key="4">
    <source>
        <dbReference type="ARBA" id="ARBA00023136"/>
    </source>
</evidence>
<feature type="transmembrane region" description="Helical" evidence="5">
    <location>
        <begin position="203"/>
        <end position="222"/>
    </location>
</feature>
<feature type="transmembrane region" description="Helical" evidence="5">
    <location>
        <begin position="170"/>
        <end position="191"/>
    </location>
</feature>
<feature type="transmembrane region" description="Helical" evidence="5">
    <location>
        <begin position="302"/>
        <end position="321"/>
    </location>
</feature>
<dbReference type="PANTHER" id="PTHR23514:SF13">
    <property type="entry name" value="INNER MEMBRANE PROTEIN YBJJ"/>
    <property type="match status" value="1"/>
</dbReference>
<feature type="transmembrane region" description="Helical" evidence="5">
    <location>
        <begin position="333"/>
        <end position="354"/>
    </location>
</feature>
<keyword evidence="3 5" id="KW-1133">Transmembrane helix</keyword>
<evidence type="ECO:0000313" key="6">
    <source>
        <dbReference type="EMBL" id="POF42419.1"/>
    </source>
</evidence>
<dbReference type="OrthoDB" id="9810941at2"/>
<name>A0A2S3VS03_9PSED</name>
<evidence type="ECO:0000256" key="2">
    <source>
        <dbReference type="ARBA" id="ARBA00022692"/>
    </source>
</evidence>
<dbReference type="Pfam" id="PF07690">
    <property type="entry name" value="MFS_1"/>
    <property type="match status" value="1"/>
</dbReference>
<feature type="transmembrane region" description="Helical" evidence="5">
    <location>
        <begin position="21"/>
        <end position="41"/>
    </location>
</feature>
<gene>
    <name evidence="6" type="ORF">B0D71_13445</name>
</gene>
<feature type="transmembrane region" description="Helical" evidence="5">
    <location>
        <begin position="53"/>
        <end position="75"/>
    </location>
</feature>
<keyword evidence="7" id="KW-1185">Reference proteome</keyword>
<comment type="caution">
    <text evidence="6">The sequence shown here is derived from an EMBL/GenBank/DDBJ whole genome shotgun (WGS) entry which is preliminary data.</text>
</comment>
<reference evidence="7" key="1">
    <citation type="submission" date="2017-02" db="EMBL/GenBank/DDBJ databases">
        <authorList>
            <person name="Furmanczyk E.M."/>
        </authorList>
    </citation>
    <scope>NUCLEOTIDE SEQUENCE [LARGE SCALE GENOMIC DNA]</scope>
    <source>
        <strain evidence="7">AP3_22</strain>
    </source>
</reference>
<feature type="transmembrane region" description="Helical" evidence="5">
    <location>
        <begin position="109"/>
        <end position="131"/>
    </location>
</feature>
<dbReference type="InterPro" id="IPR051788">
    <property type="entry name" value="MFS_Transporter"/>
</dbReference>
<dbReference type="EMBL" id="MUJK01000003">
    <property type="protein sequence ID" value="POF42419.1"/>
    <property type="molecule type" value="Genomic_DNA"/>
</dbReference>
<evidence type="ECO:0000313" key="7">
    <source>
        <dbReference type="Proteomes" id="UP000237440"/>
    </source>
</evidence>
<organism evidence="6 7">
    <name type="scientific">Pseudomonas laurylsulfativorans</name>
    <dbReference type="NCBI Taxonomy" id="1943631"/>
    <lineage>
        <taxon>Bacteria</taxon>
        <taxon>Pseudomonadati</taxon>
        <taxon>Pseudomonadota</taxon>
        <taxon>Gammaproteobacteria</taxon>
        <taxon>Pseudomonadales</taxon>
        <taxon>Pseudomonadaceae</taxon>
        <taxon>Pseudomonas</taxon>
    </lineage>
</organism>
<proteinExistence type="predicted"/>
<accession>A0A2S3VS03</accession>
<feature type="transmembrane region" description="Helical" evidence="5">
    <location>
        <begin position="360"/>
        <end position="378"/>
    </location>
</feature>
<comment type="subcellular location">
    <subcellularLocation>
        <location evidence="1">Membrane</location>
        <topology evidence="1">Multi-pass membrane protein</topology>
    </subcellularLocation>
</comment>
<feature type="transmembrane region" description="Helical" evidence="5">
    <location>
        <begin position="242"/>
        <end position="263"/>
    </location>
</feature>